<feature type="transmembrane region" description="Helical" evidence="5">
    <location>
        <begin position="12"/>
        <end position="29"/>
    </location>
</feature>
<dbReference type="PANTHER" id="PTHR43774:SF1">
    <property type="entry name" value="PEPTIDE METHIONINE SULFOXIDE REDUCTASE MSRA 2"/>
    <property type="match status" value="1"/>
</dbReference>
<name>A0A5Q0CH18_9HYPH</name>
<dbReference type="KEGG" id="rgr:FZ934_19330"/>
<dbReference type="SUPFAM" id="SSF55068">
    <property type="entry name" value="Peptide methionine sulfoxide reductase"/>
    <property type="match status" value="1"/>
</dbReference>
<keyword evidence="5" id="KW-0812">Transmembrane</keyword>
<feature type="domain" description="Peptide methionine sulphoxide reductase MsrA" evidence="6">
    <location>
        <begin position="56"/>
        <end position="208"/>
    </location>
</feature>
<keyword evidence="7" id="KW-0614">Plasmid</keyword>
<keyword evidence="5" id="KW-1133">Transmembrane helix</keyword>
<geneLocation type="plasmid" evidence="7 8">
    <name>unnamed</name>
</geneLocation>
<comment type="catalytic activity">
    <reaction evidence="2 4">
        <text>L-methionyl-[protein] + [thioredoxin]-disulfide + H2O = L-methionyl-(S)-S-oxide-[protein] + [thioredoxin]-dithiol</text>
        <dbReference type="Rhea" id="RHEA:14217"/>
        <dbReference type="Rhea" id="RHEA-COMP:10698"/>
        <dbReference type="Rhea" id="RHEA-COMP:10700"/>
        <dbReference type="Rhea" id="RHEA-COMP:12313"/>
        <dbReference type="Rhea" id="RHEA-COMP:12315"/>
        <dbReference type="ChEBI" id="CHEBI:15377"/>
        <dbReference type="ChEBI" id="CHEBI:16044"/>
        <dbReference type="ChEBI" id="CHEBI:29950"/>
        <dbReference type="ChEBI" id="CHEBI:44120"/>
        <dbReference type="ChEBI" id="CHEBI:50058"/>
        <dbReference type="EC" id="1.8.4.11"/>
    </reaction>
</comment>
<organism evidence="7 8">
    <name type="scientific">Rhizobium grahamii</name>
    <dbReference type="NCBI Taxonomy" id="1120045"/>
    <lineage>
        <taxon>Bacteria</taxon>
        <taxon>Pseudomonadati</taxon>
        <taxon>Pseudomonadota</taxon>
        <taxon>Alphaproteobacteria</taxon>
        <taxon>Hyphomicrobiales</taxon>
        <taxon>Rhizobiaceae</taxon>
        <taxon>Rhizobium/Agrobacterium group</taxon>
        <taxon>Rhizobium</taxon>
    </lineage>
</organism>
<dbReference type="InterPro" id="IPR036509">
    <property type="entry name" value="Met_Sox_Rdtase_MsrA_sf"/>
</dbReference>
<evidence type="ECO:0000256" key="2">
    <source>
        <dbReference type="ARBA" id="ARBA00047806"/>
    </source>
</evidence>
<keyword evidence="8" id="KW-1185">Reference proteome</keyword>
<dbReference type="PANTHER" id="PTHR43774">
    <property type="entry name" value="PEPTIDE METHIONINE SULFOXIDE REDUCTASE"/>
    <property type="match status" value="1"/>
</dbReference>
<dbReference type="GO" id="GO:0033744">
    <property type="term" value="F:L-methionine:thioredoxin-disulfide S-oxidoreductase activity"/>
    <property type="evidence" value="ECO:0007669"/>
    <property type="project" value="RHEA"/>
</dbReference>
<dbReference type="NCBIfam" id="TIGR00401">
    <property type="entry name" value="msrA"/>
    <property type="match status" value="1"/>
</dbReference>
<dbReference type="InterPro" id="IPR002569">
    <property type="entry name" value="Met_Sox_Rdtase_MsrA_dom"/>
</dbReference>
<dbReference type="EC" id="1.8.4.11" evidence="4"/>
<proteinExistence type="inferred from homology"/>
<evidence type="ECO:0000256" key="1">
    <source>
        <dbReference type="ARBA" id="ARBA00023002"/>
    </source>
</evidence>
<sequence>MSCARRAGPVRPLIFAGGLLGAFYAYWLTHGTAAAEQPKVLATPVHDVIDRAPLQTAVFAGGCFWGTQGIFQHVTGIVSTKAGYAGGTAETATYELTETGTTQHAEAVQIVYDSRKITYGKLLQVFFSVAHDPTQLNKQGSDVGTQYRSAIFPQTPDQAKVAKSYIEQLDADKSFQSKIVTTIEPGKAFFAAEAFHQDYLVHNPTQPYVAFVEQPKVDALNKLFPKLWKDQPLLTTDNRG</sequence>
<keyword evidence="1 4" id="KW-0560">Oxidoreductase</keyword>
<dbReference type="GO" id="GO:0008113">
    <property type="term" value="F:peptide-methionine (S)-S-oxide reductase activity"/>
    <property type="evidence" value="ECO:0007669"/>
    <property type="project" value="UniProtKB-UniRule"/>
</dbReference>
<dbReference type="Gene3D" id="3.30.1060.10">
    <property type="entry name" value="Peptide methionine sulphoxide reductase MsrA"/>
    <property type="match status" value="1"/>
</dbReference>
<evidence type="ECO:0000313" key="8">
    <source>
        <dbReference type="Proteomes" id="UP000326881"/>
    </source>
</evidence>
<protein>
    <recommendedName>
        <fullName evidence="4">Peptide methionine sulfoxide reductase MsrA</fullName>
        <shortName evidence="4">Protein-methionine-S-oxide reductase</shortName>
        <ecNumber evidence="4">1.8.4.11</ecNumber>
    </recommendedName>
    <alternativeName>
        <fullName evidence="4">Peptide-methionine (S)-S-oxide reductase</fullName>
        <shortName evidence="4">Peptide Met(O) reductase</shortName>
    </alternativeName>
</protein>
<evidence type="ECO:0000313" key="7">
    <source>
        <dbReference type="EMBL" id="QFY64024.1"/>
    </source>
</evidence>
<dbReference type="HAMAP" id="MF_01401">
    <property type="entry name" value="MsrA"/>
    <property type="match status" value="1"/>
</dbReference>
<dbReference type="EMBL" id="CP043499">
    <property type="protein sequence ID" value="QFY64024.1"/>
    <property type="molecule type" value="Genomic_DNA"/>
</dbReference>
<accession>A0A5Q0CH18</accession>
<feature type="active site" evidence="4">
    <location>
        <position position="63"/>
    </location>
</feature>
<dbReference type="Proteomes" id="UP000326881">
    <property type="component" value="Plasmid unnamed"/>
</dbReference>
<evidence type="ECO:0000256" key="5">
    <source>
        <dbReference type="SAM" id="Phobius"/>
    </source>
</evidence>
<comment type="function">
    <text evidence="4">Has an important function as a repair enzyme for proteins that have been inactivated by oxidation. Catalyzes the reversible oxidation-reduction of methionine sulfoxide in proteins to methionine.</text>
</comment>
<comment type="catalytic activity">
    <reaction evidence="3 4">
        <text>[thioredoxin]-disulfide + L-methionine + H2O = L-methionine (S)-S-oxide + [thioredoxin]-dithiol</text>
        <dbReference type="Rhea" id="RHEA:19993"/>
        <dbReference type="Rhea" id="RHEA-COMP:10698"/>
        <dbReference type="Rhea" id="RHEA-COMP:10700"/>
        <dbReference type="ChEBI" id="CHEBI:15377"/>
        <dbReference type="ChEBI" id="CHEBI:29950"/>
        <dbReference type="ChEBI" id="CHEBI:50058"/>
        <dbReference type="ChEBI" id="CHEBI:57844"/>
        <dbReference type="ChEBI" id="CHEBI:58772"/>
        <dbReference type="EC" id="1.8.4.11"/>
    </reaction>
</comment>
<dbReference type="AlphaFoldDB" id="A0A5Q0CH18"/>
<reference evidence="7 8" key="1">
    <citation type="submission" date="2019-08" db="EMBL/GenBank/DDBJ databases">
        <title>Prosopis cineraria nodule microbiome.</title>
        <authorList>
            <person name="Ali R."/>
            <person name="Chaluvadi S.R."/>
            <person name="Wang X."/>
        </authorList>
    </citation>
    <scope>NUCLEOTIDE SEQUENCE [LARGE SCALE GENOMIC DNA]</scope>
    <source>
        <strain evidence="7 8">BG7</strain>
        <plasmid evidence="7 8">unnamed</plasmid>
    </source>
</reference>
<evidence type="ECO:0000256" key="4">
    <source>
        <dbReference type="HAMAP-Rule" id="MF_01401"/>
    </source>
</evidence>
<comment type="similarity">
    <text evidence="4">Belongs to the MsrA Met sulfoxide reductase family.</text>
</comment>
<evidence type="ECO:0000259" key="6">
    <source>
        <dbReference type="Pfam" id="PF01625"/>
    </source>
</evidence>
<gene>
    <name evidence="4 7" type="primary">msrA</name>
    <name evidence="7" type="ORF">FZ934_19330</name>
</gene>
<keyword evidence="5" id="KW-0472">Membrane</keyword>
<dbReference type="OrthoDB" id="4174719at2"/>
<dbReference type="Pfam" id="PF01625">
    <property type="entry name" value="PMSR"/>
    <property type="match status" value="1"/>
</dbReference>
<evidence type="ECO:0000256" key="3">
    <source>
        <dbReference type="ARBA" id="ARBA00048782"/>
    </source>
</evidence>